<dbReference type="Proteomes" id="UP000008743">
    <property type="component" value="Unassembled WGS sequence"/>
</dbReference>
<evidence type="ECO:0000256" key="2">
    <source>
        <dbReference type="ARBA" id="ARBA00008479"/>
    </source>
</evidence>
<dbReference type="AlphaFoldDB" id="A0A0D2WXX5"/>
<gene>
    <name evidence="5" type="ORF">CAOG_007793</name>
</gene>
<comment type="similarity">
    <text evidence="2">Belongs to the NOP16 family.</text>
</comment>
<keyword evidence="6" id="KW-1185">Reference proteome</keyword>
<dbReference type="InParanoid" id="A0A0D2WXX5"/>
<dbReference type="GO" id="GO:0005730">
    <property type="term" value="C:nucleolus"/>
    <property type="evidence" value="ECO:0007669"/>
    <property type="project" value="UniProtKB-SubCell"/>
</dbReference>
<sequence length="199" mass="21511">MGRQSSKRKKHYTVRAAVSSSKVKHRTARNLRKVSVLHPDVQAAWDKNKTLKENFASLGLVVDPNATLQLRAEANLAASRGLLSNGDAPGSVDLLALDAQAAADAAEAAAGTPKVSEAVSVDGALEAKAAKTASAQVHQPPGVQEFVRALMERHGTNYKAMARDKELNYLQHTANQIRRKCTLYRRLQGESVDSDDDDE</sequence>
<dbReference type="PANTHER" id="PTHR13243">
    <property type="entry name" value="HSPC111 PROTEIN-RELATED"/>
    <property type="match status" value="1"/>
</dbReference>
<dbReference type="PANTHER" id="PTHR13243:SF1">
    <property type="entry name" value="NUCLEOLAR PROTEIN 16"/>
    <property type="match status" value="1"/>
</dbReference>
<dbReference type="Pfam" id="PF09420">
    <property type="entry name" value="Nop16"/>
    <property type="match status" value="2"/>
</dbReference>
<dbReference type="FunCoup" id="A0A0D2WXX5">
    <property type="interactions" value="104"/>
</dbReference>
<dbReference type="eggNOG" id="KOG4706">
    <property type="taxonomic scope" value="Eukaryota"/>
</dbReference>
<dbReference type="RefSeq" id="XP_004342866.1">
    <property type="nucleotide sequence ID" value="XM_004342817.1"/>
</dbReference>
<dbReference type="InterPro" id="IPR019002">
    <property type="entry name" value="Ribosome_biogenesis_Nop16"/>
</dbReference>
<evidence type="ECO:0000256" key="3">
    <source>
        <dbReference type="ARBA" id="ARBA00015522"/>
    </source>
</evidence>
<comment type="subcellular location">
    <subcellularLocation>
        <location evidence="1">Nucleus</location>
        <location evidence="1">Nucleolus</location>
    </subcellularLocation>
</comment>
<proteinExistence type="inferred from homology"/>
<organism evidence="5 6">
    <name type="scientific">Capsaspora owczarzaki (strain ATCC 30864)</name>
    <dbReference type="NCBI Taxonomy" id="595528"/>
    <lineage>
        <taxon>Eukaryota</taxon>
        <taxon>Filasterea</taxon>
        <taxon>Capsaspora</taxon>
    </lineage>
</organism>
<reference evidence="6" key="1">
    <citation type="submission" date="2011-02" db="EMBL/GenBank/DDBJ databases">
        <title>The Genome Sequence of Capsaspora owczarzaki ATCC 30864.</title>
        <authorList>
            <person name="Russ C."/>
            <person name="Cuomo C."/>
            <person name="Burger G."/>
            <person name="Gray M.W."/>
            <person name="Holland P.W.H."/>
            <person name="King N."/>
            <person name="Lang F.B.F."/>
            <person name="Roger A.J."/>
            <person name="Ruiz-Trillo I."/>
            <person name="Young S.K."/>
            <person name="Zeng Q."/>
            <person name="Gargeya S."/>
            <person name="Alvarado L."/>
            <person name="Berlin A."/>
            <person name="Chapman S.B."/>
            <person name="Chen Z."/>
            <person name="Freedman E."/>
            <person name="Gellesch M."/>
            <person name="Goldberg J."/>
            <person name="Griggs A."/>
            <person name="Gujja S."/>
            <person name="Heilman E."/>
            <person name="Heiman D."/>
            <person name="Howarth C."/>
            <person name="Mehta T."/>
            <person name="Neiman D."/>
            <person name="Pearson M."/>
            <person name="Roberts A."/>
            <person name="Saif S."/>
            <person name="Shea T."/>
            <person name="Shenoy N."/>
            <person name="Sisk P."/>
            <person name="Stolte C."/>
            <person name="Sykes S."/>
            <person name="White J."/>
            <person name="Yandava C."/>
            <person name="Haas B."/>
            <person name="Nusbaum C."/>
            <person name="Birren B."/>
        </authorList>
    </citation>
    <scope>NUCLEOTIDE SEQUENCE</scope>
    <source>
        <strain evidence="6">ATCC 30864</strain>
    </source>
</reference>
<protein>
    <recommendedName>
        <fullName evidence="3">Nucleolar protein 16</fullName>
    </recommendedName>
</protein>
<dbReference type="PhylomeDB" id="A0A0D2WXX5"/>
<evidence type="ECO:0000256" key="1">
    <source>
        <dbReference type="ARBA" id="ARBA00004604"/>
    </source>
</evidence>
<dbReference type="OMA" id="WDHKLTT"/>
<evidence type="ECO:0000313" key="5">
    <source>
        <dbReference type="EMBL" id="KJE97688.1"/>
    </source>
</evidence>
<evidence type="ECO:0000256" key="4">
    <source>
        <dbReference type="ARBA" id="ARBA00023242"/>
    </source>
</evidence>
<dbReference type="GO" id="GO:0042273">
    <property type="term" value="P:ribosomal large subunit biogenesis"/>
    <property type="evidence" value="ECO:0007669"/>
    <property type="project" value="TreeGrafter"/>
</dbReference>
<evidence type="ECO:0000313" key="6">
    <source>
        <dbReference type="Proteomes" id="UP000008743"/>
    </source>
</evidence>
<accession>A0A0D2WXX5</accession>
<name>A0A0D2WXX5_CAPO3</name>
<dbReference type="OrthoDB" id="285729at2759"/>
<dbReference type="STRING" id="595528.A0A0D2WXX5"/>
<dbReference type="EMBL" id="KE346375">
    <property type="protein sequence ID" value="KJE97688.1"/>
    <property type="molecule type" value="Genomic_DNA"/>
</dbReference>
<keyword evidence="4" id="KW-0539">Nucleus</keyword>